<name>A0A7S8RGB8_9MICO</name>
<evidence type="ECO:0000313" key="1">
    <source>
        <dbReference type="EMBL" id="QPE04151.1"/>
    </source>
</evidence>
<gene>
    <name evidence="1" type="ORF">IT882_13215</name>
</gene>
<keyword evidence="2" id="KW-1185">Reference proteome</keyword>
<dbReference type="AlphaFoldDB" id="A0A7S8RGB8"/>
<reference evidence="1 2" key="1">
    <citation type="submission" date="2020-11" db="EMBL/GenBank/DDBJ databases">
        <title>Amino acid is mineralized and recycled by bacteria in oceanic microbiome.</title>
        <authorList>
            <person name="Zheng L.Y."/>
        </authorList>
    </citation>
    <scope>NUCLEOTIDE SEQUENCE [LARGE SCALE GENOMIC DNA]</scope>
    <source>
        <strain evidence="1 2">A32-1</strain>
    </source>
</reference>
<dbReference type="EMBL" id="CP064760">
    <property type="protein sequence ID" value="QPE04151.1"/>
    <property type="molecule type" value="Genomic_DNA"/>
</dbReference>
<protein>
    <submittedName>
        <fullName evidence="1">Uncharacterized protein</fullName>
    </submittedName>
</protein>
<dbReference type="RefSeq" id="WP_195692242.1">
    <property type="nucleotide sequence ID" value="NZ_CP064760.1"/>
</dbReference>
<organism evidence="1 2">
    <name type="scientific">Microbacterium schleiferi</name>
    <dbReference type="NCBI Taxonomy" id="69362"/>
    <lineage>
        <taxon>Bacteria</taxon>
        <taxon>Bacillati</taxon>
        <taxon>Actinomycetota</taxon>
        <taxon>Actinomycetes</taxon>
        <taxon>Micrococcales</taxon>
        <taxon>Microbacteriaceae</taxon>
        <taxon>Microbacterium</taxon>
    </lineage>
</organism>
<proteinExistence type="predicted"/>
<evidence type="ECO:0000313" key="2">
    <source>
        <dbReference type="Proteomes" id="UP000594480"/>
    </source>
</evidence>
<dbReference type="Proteomes" id="UP000594480">
    <property type="component" value="Chromosome"/>
</dbReference>
<accession>A0A7S8RGB8</accession>
<sequence>MAHKFSFTVEVEVERESGKFASRDEMAEQIQEWLEGADEGSVSGIGADGDSEYAVTSWEVSEA</sequence>
<dbReference type="KEGG" id="msf:IT882_13215"/>